<dbReference type="AlphaFoldDB" id="A0A4Q9N5D6"/>
<dbReference type="EMBL" id="ML143386">
    <property type="protein sequence ID" value="TBU35455.1"/>
    <property type="molecule type" value="Genomic_DNA"/>
</dbReference>
<sequence>MSDISDDDLADNYGPTTPAPVHTKAAAASRARAGGASGKPVAGPSTKPQPKAAVSKKGVSKPTNAIELDDDDSEGVVFVEEAQTKKQRKSSEAEVVAMPGPTKGASKKAPVRGASAVNGTSKAAAAAAKGKARADPSPADGDAMEVEEDTAAQVDEEGSAEQPPPRSGVRGGSKQPLLRGKNTMTAAAASRLAKENQRLLRDMDRLRAELEQMRTNNKEREKLQERLKASFDEMIQRRTTDAEEIKNDVEARHKEEIQRKDSLIQELTGQLSKQSPSSSSQSWTLHFLTREAAEEEKRALRDENTRLKDVIKQHNAVIGAKDQQIADLKQEVDLTKKELQAEIERSNQLASRSATIPASVVPNGTKAVRGPANNLPVIKLYEDMTNVLVTSVQKEPSVDWPGIDEDVISCIYTYENKDENITFSLNFMLRNQFDRPENYSGKEALPKDKLVEKVKYIPRNLELERPDYVERLQFFKEPFMFARDQMTVFLKTLTDTVSGIFESEDGGDEPGGADEPIVVD</sequence>
<evidence type="ECO:0000313" key="3">
    <source>
        <dbReference type="EMBL" id="TBU35455.1"/>
    </source>
</evidence>
<evidence type="ECO:0000256" key="2">
    <source>
        <dbReference type="SAM" id="MobiDB-lite"/>
    </source>
</evidence>
<feature type="coiled-coil region" evidence="1">
    <location>
        <begin position="189"/>
        <end position="266"/>
    </location>
</feature>
<name>A0A4Q9N5D6_9APHY</name>
<dbReference type="CDD" id="cd23787">
    <property type="entry name" value="RWD_CSM1"/>
    <property type="match status" value="1"/>
</dbReference>
<gene>
    <name evidence="3" type="ORF">BD311DRAFT_860009</name>
</gene>
<evidence type="ECO:0000256" key="1">
    <source>
        <dbReference type="SAM" id="Coils"/>
    </source>
</evidence>
<evidence type="ECO:0008006" key="4">
    <source>
        <dbReference type="Google" id="ProtNLM"/>
    </source>
</evidence>
<accession>A0A4Q9N5D6</accession>
<feature type="compositionally biased region" description="Acidic residues" evidence="2">
    <location>
        <begin position="502"/>
        <end position="512"/>
    </location>
</feature>
<dbReference type="OrthoDB" id="3216420at2759"/>
<organism evidence="3">
    <name type="scientific">Dichomitus squalens</name>
    <dbReference type="NCBI Taxonomy" id="114155"/>
    <lineage>
        <taxon>Eukaryota</taxon>
        <taxon>Fungi</taxon>
        <taxon>Dikarya</taxon>
        <taxon>Basidiomycota</taxon>
        <taxon>Agaricomycotina</taxon>
        <taxon>Agaricomycetes</taxon>
        <taxon>Polyporales</taxon>
        <taxon>Polyporaceae</taxon>
        <taxon>Dichomitus</taxon>
    </lineage>
</organism>
<keyword evidence="1" id="KW-0175">Coiled coil</keyword>
<protein>
    <recommendedName>
        <fullName evidence="4">Monopolin complex subunit Csm1/Pcs1 C-terminal domain-containing protein</fullName>
    </recommendedName>
</protein>
<reference evidence="3" key="1">
    <citation type="submission" date="2019-01" db="EMBL/GenBank/DDBJ databases">
        <title>Draft genome sequences of three monokaryotic isolates of the white-rot basidiomycete fungus Dichomitus squalens.</title>
        <authorList>
            <consortium name="DOE Joint Genome Institute"/>
            <person name="Lopez S.C."/>
            <person name="Andreopoulos B."/>
            <person name="Pangilinan J."/>
            <person name="Lipzen A."/>
            <person name="Riley R."/>
            <person name="Ahrendt S."/>
            <person name="Ng V."/>
            <person name="Barry K."/>
            <person name="Daum C."/>
            <person name="Grigoriev I.V."/>
            <person name="Hilden K.S."/>
            <person name="Makela M.R."/>
            <person name="de Vries R.P."/>
        </authorList>
    </citation>
    <scope>NUCLEOTIDE SEQUENCE [LARGE SCALE GENOMIC DNA]</scope>
    <source>
        <strain evidence="3">OM18370.1</strain>
    </source>
</reference>
<feature type="region of interest" description="Disordered" evidence="2">
    <location>
        <begin position="1"/>
        <end position="183"/>
    </location>
</feature>
<feature type="compositionally biased region" description="Low complexity" evidence="2">
    <location>
        <begin position="25"/>
        <end position="34"/>
    </location>
</feature>
<feature type="coiled-coil region" evidence="1">
    <location>
        <begin position="290"/>
        <end position="349"/>
    </location>
</feature>
<proteinExistence type="predicted"/>
<feature type="region of interest" description="Disordered" evidence="2">
    <location>
        <begin position="500"/>
        <end position="520"/>
    </location>
</feature>
<feature type="compositionally biased region" description="Acidic residues" evidence="2">
    <location>
        <begin position="1"/>
        <end position="10"/>
    </location>
</feature>
<feature type="compositionally biased region" description="Acidic residues" evidence="2">
    <location>
        <begin position="142"/>
        <end position="159"/>
    </location>
</feature>
<dbReference type="Proteomes" id="UP000292957">
    <property type="component" value="Unassembled WGS sequence"/>
</dbReference>